<proteinExistence type="predicted"/>
<feature type="transmembrane region" description="Helical" evidence="1">
    <location>
        <begin position="7"/>
        <end position="24"/>
    </location>
</feature>
<protein>
    <submittedName>
        <fullName evidence="2">Putative membrane protein YfcA</fullName>
    </submittedName>
</protein>
<feature type="transmembrane region" description="Helical" evidence="1">
    <location>
        <begin position="203"/>
        <end position="225"/>
    </location>
</feature>
<gene>
    <name evidence="2" type="ORF">EDB95_3916</name>
</gene>
<feature type="transmembrane region" description="Helical" evidence="1">
    <location>
        <begin position="535"/>
        <end position="555"/>
    </location>
</feature>
<dbReference type="PANTHER" id="PTHR16214">
    <property type="entry name" value="TRANSMEMBRANE PROTEIN 260"/>
    <property type="match status" value="1"/>
</dbReference>
<feature type="transmembrane region" description="Helical" evidence="1">
    <location>
        <begin position="505"/>
        <end position="523"/>
    </location>
</feature>
<dbReference type="Pfam" id="PF11028">
    <property type="entry name" value="TMEM260-like"/>
    <property type="match status" value="1"/>
</dbReference>
<feature type="transmembrane region" description="Helical" evidence="1">
    <location>
        <begin position="245"/>
        <end position="264"/>
    </location>
</feature>
<feature type="transmembrane region" description="Helical" evidence="1">
    <location>
        <begin position="135"/>
        <end position="153"/>
    </location>
</feature>
<feature type="transmembrane region" description="Helical" evidence="1">
    <location>
        <begin position="74"/>
        <end position="94"/>
    </location>
</feature>
<evidence type="ECO:0000256" key="1">
    <source>
        <dbReference type="SAM" id="Phobius"/>
    </source>
</evidence>
<organism evidence="2 3">
    <name type="scientific">Dinghuibacter silviterrae</name>
    <dbReference type="NCBI Taxonomy" id="1539049"/>
    <lineage>
        <taxon>Bacteria</taxon>
        <taxon>Pseudomonadati</taxon>
        <taxon>Bacteroidota</taxon>
        <taxon>Chitinophagia</taxon>
        <taxon>Chitinophagales</taxon>
        <taxon>Chitinophagaceae</taxon>
        <taxon>Dinghuibacter</taxon>
    </lineage>
</organism>
<keyword evidence="1" id="KW-0472">Membrane</keyword>
<accession>A0A4R8DEU4</accession>
<dbReference type="EMBL" id="SODV01000002">
    <property type="protein sequence ID" value="TDW96093.1"/>
    <property type="molecule type" value="Genomic_DNA"/>
</dbReference>
<keyword evidence="3" id="KW-1185">Reference proteome</keyword>
<dbReference type="InterPro" id="IPR021280">
    <property type="entry name" value="TMEM260-like"/>
</dbReference>
<feature type="transmembrane region" description="Helical" evidence="1">
    <location>
        <begin position="165"/>
        <end position="196"/>
    </location>
</feature>
<name>A0A4R8DEU4_9BACT</name>
<reference evidence="2 3" key="1">
    <citation type="submission" date="2019-03" db="EMBL/GenBank/DDBJ databases">
        <title>Genomic Encyclopedia of Type Strains, Phase IV (KMG-IV): sequencing the most valuable type-strain genomes for metagenomic binning, comparative biology and taxonomic classification.</title>
        <authorList>
            <person name="Goeker M."/>
        </authorList>
    </citation>
    <scope>NUCLEOTIDE SEQUENCE [LARGE SCALE GENOMIC DNA]</scope>
    <source>
        <strain evidence="2 3">DSM 100059</strain>
    </source>
</reference>
<dbReference type="AlphaFoldDB" id="A0A4R8DEU4"/>
<dbReference type="RefSeq" id="WP_133996057.1">
    <property type="nucleotide sequence ID" value="NZ_SODV01000002.1"/>
</dbReference>
<sequence>MQFRKANNITGWIVGGIACIVYLMTREATGSFWDCGEFIASASKVQIPHPPGAPLFILMGRICILLSPAHPAMAVNTLSAMGSGLSILFLFWTITHFARKIVPDDTFTILAAGVVGALAYTFTDSFWFSAVEAEVYGMSGFFTALVFWVALKWENRADEPGADRWIVLLFFLVGLSIGVHLLSLLVLPAVVMIYYFRRYPFSWLGMCVAFVTGCVITGVVQIVVIQKTVGWAGDLDIYFVNKLGLPFFSGFATFYFLLALAIAAGLRVAKRRNLGFLRLGLWCLTFLLIGYSTYITTMERSNADPGVDMFNVDNPISLAGYLGRDQYQDFPLLYGQNFTARAHYVNDGDRYAKGEDKYVVIGRKQHAEYAAADKMWLPRVWDADNADFYAEWLGIGKTADGYERAPNQWDNLTWFLTYQLHWMYWRYFAWNFIGRQNDLQGYGNPRDGNWITGFTWIDNLWLGDQNKMPDTARSANKGYNPMYGLPFLLGVLGFFVQFRRGRKDWVINGVFFFFTGLAIILYLNQPGNQPRERDYAYTGSFYAFAVWIGLGVIVVRRFAGRLLKHRAAGAAAILCLAVPILMAARQWDDHDRSHKTLALSMATNYLESCAPNAILFTFGDNDTYPLLFAQEALGIRPDVRVLNTSLLSFDWYIRPLRYKINQSDPIDPIWSAEAVAGDNRDAIYALSYVDRNAPPDTLTDLETMMREVGGDDPAFAAQTRDGETFHTYPSHLITIPVDTALVRQNGTVDPSDSVVSNLFFRIPANAIEKGDAMVLSIIAANHWARPVYFTSIYDAMGFDGYLRQDGLAYRLVPVHNQAVHIATTKDKLLNVFTFGGAERPGVYFDEENRSHLLTLRNAYISLAASLIGAGRPSEARAVLERCDRGTDPTSMPYGFCSRYGNYHNHVSTRFATVAYQAGDLALAAKVDASVRKDCLQQIAYTASLPAWRRRPGSFLWYEGQKAGDIVHLLDSLKTRYIRRDP</sequence>
<dbReference type="PROSITE" id="PS51257">
    <property type="entry name" value="PROKAR_LIPOPROTEIN"/>
    <property type="match status" value="1"/>
</dbReference>
<feature type="transmembrane region" description="Helical" evidence="1">
    <location>
        <begin position="481"/>
        <end position="498"/>
    </location>
</feature>
<keyword evidence="1" id="KW-0812">Transmembrane</keyword>
<dbReference type="Proteomes" id="UP000294498">
    <property type="component" value="Unassembled WGS sequence"/>
</dbReference>
<dbReference type="PANTHER" id="PTHR16214:SF3">
    <property type="entry name" value="TRANSMEMBRANE PROTEIN 260"/>
    <property type="match status" value="1"/>
</dbReference>
<keyword evidence="1" id="KW-1133">Transmembrane helix</keyword>
<feature type="transmembrane region" description="Helical" evidence="1">
    <location>
        <begin position="567"/>
        <end position="587"/>
    </location>
</feature>
<dbReference type="InterPro" id="IPR052724">
    <property type="entry name" value="GT117_domain-containing"/>
</dbReference>
<feature type="transmembrane region" description="Helical" evidence="1">
    <location>
        <begin position="106"/>
        <end position="123"/>
    </location>
</feature>
<feature type="transmembrane region" description="Helical" evidence="1">
    <location>
        <begin position="276"/>
        <end position="294"/>
    </location>
</feature>
<evidence type="ECO:0000313" key="2">
    <source>
        <dbReference type="EMBL" id="TDW96093.1"/>
    </source>
</evidence>
<comment type="caution">
    <text evidence="2">The sequence shown here is derived from an EMBL/GenBank/DDBJ whole genome shotgun (WGS) entry which is preliminary data.</text>
</comment>
<feature type="transmembrane region" description="Helical" evidence="1">
    <location>
        <begin position="51"/>
        <end position="67"/>
    </location>
</feature>
<evidence type="ECO:0000313" key="3">
    <source>
        <dbReference type="Proteomes" id="UP000294498"/>
    </source>
</evidence>
<dbReference type="OrthoDB" id="9807602at2"/>